<dbReference type="SUPFAM" id="SSF49879">
    <property type="entry name" value="SMAD/FHA domain"/>
    <property type="match status" value="1"/>
</dbReference>
<feature type="compositionally biased region" description="Polar residues" evidence="10">
    <location>
        <begin position="635"/>
        <end position="647"/>
    </location>
</feature>
<dbReference type="Pfam" id="PF00225">
    <property type="entry name" value="Kinesin"/>
    <property type="match status" value="1"/>
</dbReference>
<dbReference type="InterPro" id="IPR032405">
    <property type="entry name" value="Kinesin_assoc"/>
</dbReference>
<dbReference type="Proteomes" id="UP001140094">
    <property type="component" value="Unassembled WGS sequence"/>
</dbReference>
<dbReference type="Gene3D" id="6.10.250.2520">
    <property type="match status" value="1"/>
</dbReference>
<evidence type="ECO:0000313" key="13">
    <source>
        <dbReference type="Proteomes" id="UP001140094"/>
    </source>
</evidence>
<evidence type="ECO:0000313" key="12">
    <source>
        <dbReference type="EMBL" id="KAJ2802233.1"/>
    </source>
</evidence>
<evidence type="ECO:0000256" key="3">
    <source>
        <dbReference type="ARBA" id="ARBA00022701"/>
    </source>
</evidence>
<feature type="compositionally biased region" description="Polar residues" evidence="10">
    <location>
        <begin position="1118"/>
        <end position="1127"/>
    </location>
</feature>
<keyword evidence="13" id="KW-1185">Reference proteome</keyword>
<dbReference type="GO" id="GO:0007018">
    <property type="term" value="P:microtubule-based movement"/>
    <property type="evidence" value="ECO:0007669"/>
    <property type="project" value="InterPro"/>
</dbReference>
<keyword evidence="5 9" id="KW-0067">ATP-binding</keyword>
<evidence type="ECO:0000256" key="9">
    <source>
        <dbReference type="PROSITE-ProRule" id="PRU00283"/>
    </source>
</evidence>
<proteinExistence type="inferred from homology"/>
<protein>
    <recommendedName>
        <fullName evidence="11">Kinesin motor domain-containing protein</fullName>
    </recommendedName>
</protein>
<dbReference type="OrthoDB" id="3176171at2759"/>
<feature type="compositionally biased region" description="Low complexity" evidence="10">
    <location>
        <begin position="405"/>
        <end position="415"/>
    </location>
</feature>
<name>A0A9W8HVT3_9FUNG</name>
<comment type="subcellular location">
    <subcellularLocation>
        <location evidence="1">Cytoplasm</location>
        <location evidence="1">Cytoskeleton</location>
    </subcellularLocation>
</comment>
<keyword evidence="2" id="KW-0963">Cytoplasm</keyword>
<organism evidence="12 13">
    <name type="scientific">Coemansia guatemalensis</name>
    <dbReference type="NCBI Taxonomy" id="2761395"/>
    <lineage>
        <taxon>Eukaryota</taxon>
        <taxon>Fungi</taxon>
        <taxon>Fungi incertae sedis</taxon>
        <taxon>Zoopagomycota</taxon>
        <taxon>Kickxellomycotina</taxon>
        <taxon>Kickxellomycetes</taxon>
        <taxon>Kickxellales</taxon>
        <taxon>Kickxellaceae</taxon>
        <taxon>Coemansia</taxon>
    </lineage>
</organism>
<dbReference type="PRINTS" id="PR00380">
    <property type="entry name" value="KINESINHEAVY"/>
</dbReference>
<feature type="region of interest" description="Disordered" evidence="10">
    <location>
        <begin position="596"/>
        <end position="650"/>
    </location>
</feature>
<comment type="similarity">
    <text evidence="9">Belongs to the TRAFAC class myosin-kinesin ATPase superfamily. Kinesin family.</text>
</comment>
<dbReference type="PROSITE" id="PS50067">
    <property type="entry name" value="KINESIN_MOTOR_2"/>
    <property type="match status" value="1"/>
</dbReference>
<dbReference type="Pfam" id="PF16183">
    <property type="entry name" value="Kinesin_assoc"/>
    <property type="match status" value="1"/>
</dbReference>
<feature type="region of interest" description="Disordered" evidence="10">
    <location>
        <begin position="1115"/>
        <end position="1138"/>
    </location>
</feature>
<sequence>MTEHKNVVVAVRCRPLNAREAKRGVQELVTMHGQQAQLTQPGEGTGNRGERRQRTYTFDYAYPPVTDSAEAGQECVFNDIGQAVLGHALSGYHCCVFAYGQTGSGKSYTMMGNSSSSSDAGLIPRISQGLFARIEEEQQREQEVSYHVEVSYLEIYNERVRDLLNPISASNSANGNGGSSSAGLRMREHPSLGPYVEDLTKAAVSTHSEMLAHMVQGNRARTVAATQMNASSSRSHAVFTAIVTRRKQSGAQVTERVSRISLIDLAGSERAGATMATGARLREGARINQSLAALGKVISALADQGRRPPAPSSSSQASSMPFVPYRDSVLTWLLKDSLGGNSRTFMIATVSPADYGETLSTLRYASRARHIVNVATVNEDATAKLVRQLREEITELQRQLHKRAAPSTTASSSSTNGGGASGGGDLEDQLAADEKLIAELNQSWEEKLQRTQTLQLAREQALTAMGISVDTDGQGQGVGLHAPRDIPHLVNLSEDPLMSECLVYNLKPGTTVVGDDDSADIRLGGGVAQHHCAFQYNGDLIVRPIANSPVMVNGRRIAGPKRLRSGYRIVIGAYVFRLNHPLQAREDLLRAEQFGSISSGGSTSRPTTPSDSATPESTSASGAWNAAHNIDGRCSPSTWSESQQSEAPATVFSGSVPWRLTSAALPTQRRGSVVSEAGGLALLRQGALAAAGGGGSVRRRPRGQTTSVLGAAQLQQHRPGPPAESLVIATESAGEHEFYSRRLARAVLGQWRRHKLVTVGETMLRNAIHVKEANVISKELGQKVIYQFAVMRGGAETLPESPLEPDALPALLAEGWDAISVDEAAHRRVAALDNPASERTVPHVAVAALDIAHACWYAWPLDVFLERLEKMRRLSTVKGSYRAHLVLDPFHANPAPRYSCIGTATYPIWPGERPYSARFDCPVIDPLLTALPRARATGSLAALPVRRNASDNSSPAGASRLPRVWNVIVHVKALHGIDERELTAVHCRLRLARIPGLLSSTRADRPLISPIQSPSAVVGDYDDDADAGFSSSKATLVTVSASLDQSSARVTRPVSGFGNGPVNLQFRQQWTVDMLTEDTCVVIEFFARAQPPALRRAFHEDILVEEALRKGQKLTAGTLAQQQQETPTMYGGGSSGEDQQQHLLSASQNLLVERLHEEELFVDSLHEVVMWIRVLELGADGRWERAPCVRSTHHQSQQLGSASFVLRQGLQRRIVAVVAHNTSQNLVIRSAAAALHVGNPVLVDAKGRLAPRPGATTTTEIPLPISSVQLAGEHPRVDNRSFITVVAPWDTSVYGSSLLDSPTARGMRVKLDLRLSLEMENGLSALQLRTAVFVQVFGRQSAVGRSWLANLTESAAGFLRSGMSTTTRIPEFISPPPQSSASNMTASVDIQQPAEESRRSFTSIYSYVDQQQQPSPPQ</sequence>
<dbReference type="FunFam" id="3.40.850.10:FF:000167">
    <property type="entry name" value="Uncharacterized protein"/>
    <property type="match status" value="1"/>
</dbReference>
<dbReference type="InterPro" id="IPR036961">
    <property type="entry name" value="Kinesin_motor_dom_sf"/>
</dbReference>
<evidence type="ECO:0000256" key="6">
    <source>
        <dbReference type="ARBA" id="ARBA00023054"/>
    </source>
</evidence>
<dbReference type="InterPro" id="IPR008984">
    <property type="entry name" value="SMAD_FHA_dom_sf"/>
</dbReference>
<dbReference type="Gene3D" id="3.40.850.10">
    <property type="entry name" value="Kinesin motor domain"/>
    <property type="match status" value="1"/>
</dbReference>
<keyword evidence="6" id="KW-0175">Coiled coil</keyword>
<dbReference type="Gene3D" id="2.60.200.20">
    <property type="match status" value="1"/>
</dbReference>
<dbReference type="GO" id="GO:0005874">
    <property type="term" value="C:microtubule"/>
    <property type="evidence" value="ECO:0007669"/>
    <property type="project" value="UniProtKB-KW"/>
</dbReference>
<keyword evidence="7 9" id="KW-0505">Motor protein</keyword>
<evidence type="ECO:0000256" key="5">
    <source>
        <dbReference type="ARBA" id="ARBA00022840"/>
    </source>
</evidence>
<feature type="compositionally biased region" description="Polar residues" evidence="10">
    <location>
        <begin position="1379"/>
        <end position="1390"/>
    </location>
</feature>
<dbReference type="GO" id="GO:0003777">
    <property type="term" value="F:microtubule motor activity"/>
    <property type="evidence" value="ECO:0007669"/>
    <property type="project" value="InterPro"/>
</dbReference>
<evidence type="ECO:0000256" key="8">
    <source>
        <dbReference type="ARBA" id="ARBA00023212"/>
    </source>
</evidence>
<dbReference type="GO" id="GO:0008017">
    <property type="term" value="F:microtubule binding"/>
    <property type="evidence" value="ECO:0007669"/>
    <property type="project" value="InterPro"/>
</dbReference>
<evidence type="ECO:0000259" key="11">
    <source>
        <dbReference type="PROSITE" id="PS50067"/>
    </source>
</evidence>
<dbReference type="SUPFAM" id="SSF52540">
    <property type="entry name" value="P-loop containing nucleoside triphosphate hydrolases"/>
    <property type="match status" value="1"/>
</dbReference>
<evidence type="ECO:0000256" key="1">
    <source>
        <dbReference type="ARBA" id="ARBA00004245"/>
    </source>
</evidence>
<dbReference type="InterPro" id="IPR022164">
    <property type="entry name" value="Kinesin-like"/>
</dbReference>
<feature type="region of interest" description="Disordered" evidence="10">
    <location>
        <begin position="1372"/>
        <end position="1418"/>
    </location>
</feature>
<dbReference type="GO" id="GO:0005524">
    <property type="term" value="F:ATP binding"/>
    <property type="evidence" value="ECO:0007669"/>
    <property type="project" value="UniProtKB-UniRule"/>
</dbReference>
<dbReference type="PANTHER" id="PTHR47117">
    <property type="entry name" value="STAR-RELATED LIPID TRANSFER PROTEIN 9"/>
    <property type="match status" value="1"/>
</dbReference>
<reference evidence="12" key="1">
    <citation type="submission" date="2022-07" db="EMBL/GenBank/DDBJ databases">
        <title>Phylogenomic reconstructions and comparative analyses of Kickxellomycotina fungi.</title>
        <authorList>
            <person name="Reynolds N.K."/>
            <person name="Stajich J.E."/>
            <person name="Barry K."/>
            <person name="Grigoriev I.V."/>
            <person name="Crous P."/>
            <person name="Smith M.E."/>
        </authorList>
    </citation>
    <scope>NUCLEOTIDE SEQUENCE</scope>
    <source>
        <strain evidence="12">NRRL 1565</strain>
    </source>
</reference>
<dbReference type="EMBL" id="JANBUO010000690">
    <property type="protein sequence ID" value="KAJ2802233.1"/>
    <property type="molecule type" value="Genomic_DNA"/>
</dbReference>
<dbReference type="PROSITE" id="PS00411">
    <property type="entry name" value="KINESIN_MOTOR_1"/>
    <property type="match status" value="1"/>
</dbReference>
<feature type="binding site" evidence="9">
    <location>
        <begin position="100"/>
        <end position="107"/>
    </location>
    <ligand>
        <name>ATP</name>
        <dbReference type="ChEBI" id="CHEBI:30616"/>
    </ligand>
</feature>
<keyword evidence="3" id="KW-0493">Microtubule</keyword>
<comment type="caution">
    <text evidence="12">The sequence shown here is derived from an EMBL/GenBank/DDBJ whole genome shotgun (WGS) entry which is preliminary data.</text>
</comment>
<dbReference type="InterPro" id="IPR001752">
    <property type="entry name" value="Kinesin_motor_dom"/>
</dbReference>
<feature type="compositionally biased region" description="Polar residues" evidence="10">
    <location>
        <begin position="1400"/>
        <end position="1418"/>
    </location>
</feature>
<dbReference type="Pfam" id="PF12473">
    <property type="entry name" value="DUF3694"/>
    <property type="match status" value="1"/>
</dbReference>
<feature type="non-terminal residue" evidence="12">
    <location>
        <position position="1418"/>
    </location>
</feature>
<dbReference type="SMART" id="SM00129">
    <property type="entry name" value="KISc"/>
    <property type="match status" value="1"/>
</dbReference>
<feature type="region of interest" description="Disordered" evidence="10">
    <location>
        <begin position="398"/>
        <end position="426"/>
    </location>
</feature>
<keyword evidence="4 9" id="KW-0547">Nucleotide-binding</keyword>
<evidence type="ECO:0000256" key="4">
    <source>
        <dbReference type="ARBA" id="ARBA00022741"/>
    </source>
</evidence>
<feature type="compositionally biased region" description="Low complexity" evidence="10">
    <location>
        <begin position="596"/>
        <end position="615"/>
    </location>
</feature>
<feature type="domain" description="Kinesin motor" evidence="11">
    <location>
        <begin position="6"/>
        <end position="371"/>
    </location>
</feature>
<evidence type="ECO:0000256" key="2">
    <source>
        <dbReference type="ARBA" id="ARBA00022490"/>
    </source>
</evidence>
<accession>A0A9W8HVT3</accession>
<evidence type="ECO:0000256" key="10">
    <source>
        <dbReference type="SAM" id="MobiDB-lite"/>
    </source>
</evidence>
<evidence type="ECO:0000256" key="7">
    <source>
        <dbReference type="ARBA" id="ARBA00023175"/>
    </source>
</evidence>
<gene>
    <name evidence="12" type="ORF">H4R20_003359</name>
</gene>
<keyword evidence="8" id="KW-0206">Cytoskeleton</keyword>
<dbReference type="InterPro" id="IPR027417">
    <property type="entry name" value="P-loop_NTPase"/>
</dbReference>
<dbReference type="InterPro" id="IPR019821">
    <property type="entry name" value="Kinesin_motor_CS"/>
</dbReference>